<reference evidence="1 2" key="1">
    <citation type="submission" date="2013-04" db="EMBL/GenBank/DDBJ databases">
        <title>The Genome Sequence of Parabacteroides gordonii DSM 23371.</title>
        <authorList>
            <consortium name="The Broad Institute Genomics Platform"/>
            <person name="Earl A."/>
            <person name="Ward D."/>
            <person name="Feldgarden M."/>
            <person name="Gevers D."/>
            <person name="Martens E."/>
            <person name="Sakamoto M."/>
            <person name="Benno Y."/>
            <person name="Suzuki N."/>
            <person name="Matsunaga N."/>
            <person name="Koshihara K."/>
            <person name="Seki M."/>
            <person name="Komiya H."/>
            <person name="Walker B."/>
            <person name="Young S."/>
            <person name="Zeng Q."/>
            <person name="Gargeya S."/>
            <person name="Fitzgerald M."/>
            <person name="Haas B."/>
            <person name="Abouelleil A."/>
            <person name="Allen A.W."/>
            <person name="Alvarado L."/>
            <person name="Arachchi H.M."/>
            <person name="Berlin A.M."/>
            <person name="Chapman S.B."/>
            <person name="Gainer-Dewar J."/>
            <person name="Goldberg J."/>
            <person name="Griggs A."/>
            <person name="Gujja S."/>
            <person name="Hansen M."/>
            <person name="Howarth C."/>
            <person name="Imamovic A."/>
            <person name="Ireland A."/>
            <person name="Larimer J."/>
            <person name="McCowan C."/>
            <person name="Murphy C."/>
            <person name="Pearson M."/>
            <person name="Poon T.W."/>
            <person name="Priest M."/>
            <person name="Roberts A."/>
            <person name="Saif S."/>
            <person name="Shea T."/>
            <person name="Sisk P."/>
            <person name="Sykes S."/>
            <person name="Wortman J."/>
            <person name="Nusbaum C."/>
            <person name="Birren B."/>
        </authorList>
    </citation>
    <scope>NUCLEOTIDE SEQUENCE [LARGE SCALE GENOMIC DNA]</scope>
    <source>
        <strain evidence="1 2">MS-1</strain>
    </source>
</reference>
<dbReference type="PATRIC" id="fig|1203610.3.peg.2494"/>
<keyword evidence="2" id="KW-1185">Reference proteome</keyword>
<evidence type="ECO:0000313" key="2">
    <source>
        <dbReference type="Proteomes" id="UP000033035"/>
    </source>
</evidence>
<organism evidence="1 2">
    <name type="scientific">Parabacteroides gordonii MS-1 = DSM 23371</name>
    <dbReference type="NCBI Taxonomy" id="1203610"/>
    <lineage>
        <taxon>Bacteria</taxon>
        <taxon>Pseudomonadati</taxon>
        <taxon>Bacteroidota</taxon>
        <taxon>Bacteroidia</taxon>
        <taxon>Bacteroidales</taxon>
        <taxon>Tannerellaceae</taxon>
        <taxon>Parabacteroides</taxon>
    </lineage>
</organism>
<proteinExistence type="predicted"/>
<dbReference type="AlphaFoldDB" id="A0A0F5JAQ7"/>
<dbReference type="GeneID" id="86890963"/>
<dbReference type="Proteomes" id="UP000033035">
    <property type="component" value="Unassembled WGS sequence"/>
</dbReference>
<evidence type="ECO:0000313" key="1">
    <source>
        <dbReference type="EMBL" id="KKB54976.1"/>
    </source>
</evidence>
<dbReference type="EMBL" id="AQHW01000015">
    <property type="protein sequence ID" value="KKB54976.1"/>
    <property type="molecule type" value="Genomic_DNA"/>
</dbReference>
<name>A0A0F5JAQ7_9BACT</name>
<accession>A0A0F5JAQ7</accession>
<dbReference type="STRING" id="1203610.HMPREF1536_02429"/>
<gene>
    <name evidence="1" type="ORF">HMPREF1536_02429</name>
</gene>
<protein>
    <submittedName>
        <fullName evidence="1">Uncharacterized protein</fullName>
    </submittedName>
</protein>
<dbReference type="RefSeq" id="WP_005834205.1">
    <property type="nucleotide sequence ID" value="NZ_KE386764.1"/>
</dbReference>
<comment type="caution">
    <text evidence="1">The sequence shown here is derived from an EMBL/GenBank/DDBJ whole genome shotgun (WGS) entry which is preliminary data.</text>
</comment>
<dbReference type="HOGENOM" id="CLU_102462_0_0_10"/>
<sequence>MNLNEAEIAVTTKRLVTVNPKKSYRMELADYCDIDEFHHACATRFPEEAEPEYRYTDWENIPEYMVSSEWLCPNFFEVRDAMERLDEFQQDCFEQWCGHYGYNLATEDPHLLVSYFQDSPHARMVVREEEEPDVEEDNLVYQGISSYYSFVTSYPYEVFDDNYD</sequence>